<comment type="caution">
    <text evidence="1">The sequence shown here is derived from an EMBL/GenBank/DDBJ whole genome shotgun (WGS) entry which is preliminary data.</text>
</comment>
<gene>
    <name evidence="1" type="ORF">BN850_0098660</name>
</gene>
<protein>
    <submittedName>
        <fullName evidence="1">WGS project CBMI000000000 data, contig CS3069_c003174</fullName>
    </submittedName>
</protein>
<proteinExistence type="predicted"/>
<organism evidence="1">
    <name type="scientific">Fusarium clavum</name>
    <dbReference type="NCBI Taxonomy" id="2594811"/>
    <lineage>
        <taxon>Eukaryota</taxon>
        <taxon>Fungi</taxon>
        <taxon>Dikarya</taxon>
        <taxon>Ascomycota</taxon>
        <taxon>Pezizomycotina</taxon>
        <taxon>Sordariomycetes</taxon>
        <taxon>Hypocreomycetidae</taxon>
        <taxon>Hypocreales</taxon>
        <taxon>Nectriaceae</taxon>
        <taxon>Fusarium</taxon>
        <taxon>Fusarium incarnatum-equiseti species complex</taxon>
    </lineage>
</organism>
<evidence type="ECO:0000313" key="1">
    <source>
        <dbReference type="EMBL" id="CEG05171.1"/>
    </source>
</evidence>
<reference evidence="1" key="1">
    <citation type="submission" date="2013-05" db="EMBL/GenBank/DDBJ databases">
        <title>Draft genome sequences of six wheat associated Fusarium spp. isolates.</title>
        <authorList>
            <person name="Moolhuijzen P.M."/>
            <person name="Manners J.M."/>
            <person name="Wilcox S."/>
            <person name="Bellgard M.I."/>
            <person name="Gardiner D.M."/>
        </authorList>
    </citation>
    <scope>NUCLEOTIDE SEQUENCE</scope>
    <source>
        <strain evidence="1">CS3069</strain>
    </source>
</reference>
<sequence length="77" mass="8684">MKGAVTFYVAVQGKSPFQAEKPIVCQVYNSSYALNYTFSNGQQHSPIFAVHRTPIFHSWALWVTSFVELYLGVAWAP</sequence>
<accession>A0A090N5V1</accession>
<name>A0A090N5V1_9HYPO</name>
<dbReference type="AlphaFoldDB" id="A0A090N5V1"/>
<dbReference type="EMBL" id="CBMI010003172">
    <property type="protein sequence ID" value="CEG05171.1"/>
    <property type="molecule type" value="Genomic_DNA"/>
</dbReference>